<organism evidence="2">
    <name type="scientific">Spironucleus salmonicida</name>
    <dbReference type="NCBI Taxonomy" id="348837"/>
    <lineage>
        <taxon>Eukaryota</taxon>
        <taxon>Metamonada</taxon>
        <taxon>Diplomonadida</taxon>
        <taxon>Hexamitidae</taxon>
        <taxon>Hexamitinae</taxon>
        <taxon>Spironucleus</taxon>
    </lineage>
</organism>
<evidence type="ECO:0000313" key="2">
    <source>
        <dbReference type="EMBL" id="EST46231.1"/>
    </source>
</evidence>
<dbReference type="VEuPathDB" id="GiardiaDB:SS50377_23494"/>
<dbReference type="EMBL" id="KI546083">
    <property type="protein sequence ID" value="EST46231.1"/>
    <property type="molecule type" value="Genomic_DNA"/>
</dbReference>
<dbReference type="OrthoDB" id="10255861at2759"/>
<evidence type="ECO:0000256" key="1">
    <source>
        <dbReference type="SAM" id="MobiDB-lite"/>
    </source>
</evidence>
<name>V6LRB6_9EUKA</name>
<feature type="region of interest" description="Disordered" evidence="1">
    <location>
        <begin position="1"/>
        <end position="23"/>
    </location>
</feature>
<dbReference type="EMBL" id="AUWU02000004">
    <property type="protein sequence ID" value="KAH0573560.1"/>
    <property type="molecule type" value="Genomic_DNA"/>
</dbReference>
<dbReference type="AlphaFoldDB" id="V6LRB6"/>
<evidence type="ECO:0000313" key="4">
    <source>
        <dbReference type="Proteomes" id="UP000018208"/>
    </source>
</evidence>
<gene>
    <name evidence="2" type="ORF">SS50377_13827</name>
    <name evidence="3" type="ORF">SS50377_23494</name>
</gene>
<dbReference type="Proteomes" id="UP000018208">
    <property type="component" value="Unassembled WGS sequence"/>
</dbReference>
<protein>
    <submittedName>
        <fullName evidence="2">Uncharacterized protein</fullName>
    </submittedName>
</protein>
<reference evidence="3" key="2">
    <citation type="submission" date="2020-12" db="EMBL/GenBank/DDBJ databases">
        <title>New Spironucleus salmonicida genome in near-complete chromosomes.</title>
        <authorList>
            <person name="Xu F."/>
            <person name="Kurt Z."/>
            <person name="Jimenez-Gonzalez A."/>
            <person name="Astvaldsson A."/>
            <person name="Andersson J.O."/>
            <person name="Svard S.G."/>
        </authorList>
    </citation>
    <scope>NUCLEOTIDE SEQUENCE</scope>
    <source>
        <strain evidence="3">ATCC 50377</strain>
    </source>
</reference>
<accession>V6LRB6</accession>
<sequence length="276" mass="32288">MENPEVQENNENTNQQEIQSIEQLENNEIIEQIHENEEDLYEQEQNSTYQEKTRQKIISNGKQLNRQEISYALSYFTTNYGFTNPYNTVTPQLFKSRFDPIKCLSYNSCFQLLREPFGTKKAPNKIVSGQDVIQILNYRTSAADTVDFAAESFLMLGAKDLSDKISLKKMAEIVNICYQDLELHLQLAEDYHEHLNYINKNLQENEKLRAERDGDSQQKMPKPEMDLEIGGVVECIEVLQLALGKDEIGFDEWKELFYDVLNLQFQDYRKDIQRAK</sequence>
<evidence type="ECO:0000313" key="3">
    <source>
        <dbReference type="EMBL" id="KAH0573560.1"/>
    </source>
</evidence>
<keyword evidence="4" id="KW-1185">Reference proteome</keyword>
<reference evidence="2 3" key="1">
    <citation type="journal article" date="2014" name="PLoS Genet.">
        <title>The Genome of Spironucleus salmonicida Highlights a Fish Pathogen Adapted to Fluctuating Environments.</title>
        <authorList>
            <person name="Xu F."/>
            <person name="Jerlstrom-Hultqvist J."/>
            <person name="Einarsson E."/>
            <person name="Astvaldsson A."/>
            <person name="Svard S.G."/>
            <person name="Andersson J.O."/>
        </authorList>
    </citation>
    <scope>NUCLEOTIDE SEQUENCE</scope>
    <source>
        <strain evidence="3">ATCC 50377</strain>
    </source>
</reference>
<proteinExistence type="predicted"/>